<dbReference type="AlphaFoldDB" id="A0A084VQT2"/>
<protein>
    <submittedName>
        <fullName evidence="2 3">50S ribosomal protein L18</fullName>
    </submittedName>
</protein>
<dbReference type="EMBL" id="KE525006">
    <property type="protein sequence ID" value="KFB40326.1"/>
    <property type="molecule type" value="Genomic_DNA"/>
</dbReference>
<name>A0A084VQT2_ANOSI</name>
<proteinExistence type="predicted"/>
<keyword evidence="2" id="KW-0687">Ribonucleoprotein</keyword>
<evidence type="ECO:0000313" key="2">
    <source>
        <dbReference type="EMBL" id="KFB40326.1"/>
    </source>
</evidence>
<evidence type="ECO:0000313" key="4">
    <source>
        <dbReference type="Proteomes" id="UP000030765"/>
    </source>
</evidence>
<reference evidence="2 4" key="1">
    <citation type="journal article" date="2014" name="BMC Genomics">
        <title>Genome sequence of Anopheles sinensis provides insight into genetics basis of mosquito competence for malaria parasites.</title>
        <authorList>
            <person name="Zhou D."/>
            <person name="Zhang D."/>
            <person name="Ding G."/>
            <person name="Shi L."/>
            <person name="Hou Q."/>
            <person name="Ye Y."/>
            <person name="Xu Y."/>
            <person name="Zhou H."/>
            <person name="Xiong C."/>
            <person name="Li S."/>
            <person name="Yu J."/>
            <person name="Hong S."/>
            <person name="Yu X."/>
            <person name="Zou P."/>
            <person name="Chen C."/>
            <person name="Chang X."/>
            <person name="Wang W."/>
            <person name="Lv Y."/>
            <person name="Sun Y."/>
            <person name="Ma L."/>
            <person name="Shen B."/>
            <person name="Zhu C."/>
        </authorList>
    </citation>
    <scope>NUCLEOTIDE SEQUENCE [LARGE SCALE GENOMIC DNA]</scope>
</reference>
<feature type="region of interest" description="Disordered" evidence="1">
    <location>
        <begin position="38"/>
        <end position="63"/>
    </location>
</feature>
<keyword evidence="4" id="KW-1185">Reference proteome</keyword>
<reference evidence="3" key="2">
    <citation type="submission" date="2020-05" db="UniProtKB">
        <authorList>
            <consortium name="EnsemblMetazoa"/>
        </authorList>
    </citation>
    <scope>IDENTIFICATION</scope>
</reference>
<dbReference type="Proteomes" id="UP000030765">
    <property type="component" value="Unassembled WGS sequence"/>
</dbReference>
<gene>
    <name evidence="2" type="ORF">ZHAS_00007815</name>
</gene>
<dbReference type="EnsemblMetazoa" id="ASIC007815-RA">
    <property type="protein sequence ID" value="ASIC007815-PA"/>
    <property type="gene ID" value="ASIC007815"/>
</dbReference>
<organism evidence="2">
    <name type="scientific">Anopheles sinensis</name>
    <name type="common">Mosquito</name>
    <dbReference type="NCBI Taxonomy" id="74873"/>
    <lineage>
        <taxon>Eukaryota</taxon>
        <taxon>Metazoa</taxon>
        <taxon>Ecdysozoa</taxon>
        <taxon>Arthropoda</taxon>
        <taxon>Hexapoda</taxon>
        <taxon>Insecta</taxon>
        <taxon>Pterygota</taxon>
        <taxon>Neoptera</taxon>
        <taxon>Endopterygota</taxon>
        <taxon>Diptera</taxon>
        <taxon>Nematocera</taxon>
        <taxon>Culicoidea</taxon>
        <taxon>Culicidae</taxon>
        <taxon>Anophelinae</taxon>
        <taxon>Anopheles</taxon>
    </lineage>
</organism>
<dbReference type="VEuPathDB" id="VectorBase:ASIC007815"/>
<keyword evidence="2" id="KW-0689">Ribosomal protein</keyword>
<evidence type="ECO:0000256" key="1">
    <source>
        <dbReference type="SAM" id="MobiDB-lite"/>
    </source>
</evidence>
<evidence type="ECO:0000313" key="3">
    <source>
        <dbReference type="EnsemblMetazoa" id="ASIC007815-PA"/>
    </source>
</evidence>
<accession>A0A084VQT2</accession>
<sequence>MSSGIQGAFKHNFPYTGSGEGKHSICCSVNKRLVDEGEETVVSSFSEGRKERKERREAAGAKE</sequence>
<feature type="compositionally biased region" description="Basic and acidic residues" evidence="1">
    <location>
        <begin position="47"/>
        <end position="63"/>
    </location>
</feature>
<dbReference type="EMBL" id="ATLV01015320">
    <property type="status" value="NOT_ANNOTATED_CDS"/>
    <property type="molecule type" value="Genomic_DNA"/>
</dbReference>
<dbReference type="GO" id="GO:0005840">
    <property type="term" value="C:ribosome"/>
    <property type="evidence" value="ECO:0007669"/>
    <property type="project" value="UniProtKB-KW"/>
</dbReference>